<organism evidence="2 3">
    <name type="scientific">Liparis tanakae</name>
    <name type="common">Tanaka's snailfish</name>
    <dbReference type="NCBI Taxonomy" id="230148"/>
    <lineage>
        <taxon>Eukaryota</taxon>
        <taxon>Metazoa</taxon>
        <taxon>Chordata</taxon>
        <taxon>Craniata</taxon>
        <taxon>Vertebrata</taxon>
        <taxon>Euteleostomi</taxon>
        <taxon>Actinopterygii</taxon>
        <taxon>Neopterygii</taxon>
        <taxon>Teleostei</taxon>
        <taxon>Neoteleostei</taxon>
        <taxon>Acanthomorphata</taxon>
        <taxon>Eupercaria</taxon>
        <taxon>Perciformes</taxon>
        <taxon>Cottioidei</taxon>
        <taxon>Cottales</taxon>
        <taxon>Liparidae</taxon>
        <taxon>Liparis</taxon>
    </lineage>
</organism>
<sequence length="235" mass="25733">MRPATLEPNVGPPGTQHLEGRQPDPEEGLMNSLGQILARIEECPSELPIAEAQEPLDLRTSEPKEPSEASISEVQGPSDLQTSEASRSRGRRTCRHPSPRSHRRCRPPSRRTSEVQESSKPQDPPSLPTTPVPQGPQAEGRPWFPVPLTRSCFPSRQANSLHLPLITSLVPHYLHLVLTPFSPAAPPLISPSLPSPGPHALLTCSPSPRACHYAVRKNQATHESTDDQILKHAIR</sequence>
<evidence type="ECO:0000313" key="3">
    <source>
        <dbReference type="Proteomes" id="UP000314294"/>
    </source>
</evidence>
<feature type="region of interest" description="Disordered" evidence="1">
    <location>
        <begin position="1"/>
        <end position="30"/>
    </location>
</feature>
<feature type="compositionally biased region" description="Polar residues" evidence="1">
    <location>
        <begin position="69"/>
        <end position="85"/>
    </location>
</feature>
<feature type="region of interest" description="Disordered" evidence="1">
    <location>
        <begin position="44"/>
        <end position="143"/>
    </location>
</feature>
<protein>
    <submittedName>
        <fullName evidence="2">Uncharacterized protein</fullName>
    </submittedName>
</protein>
<feature type="compositionally biased region" description="Basic residues" evidence="1">
    <location>
        <begin position="88"/>
        <end position="109"/>
    </location>
</feature>
<feature type="compositionally biased region" description="Pro residues" evidence="1">
    <location>
        <begin position="122"/>
        <end position="134"/>
    </location>
</feature>
<accession>A0A4Z2EQ35</accession>
<keyword evidence="3" id="KW-1185">Reference proteome</keyword>
<proteinExistence type="predicted"/>
<name>A0A4Z2EQ35_9TELE</name>
<evidence type="ECO:0000313" key="2">
    <source>
        <dbReference type="EMBL" id="TNN31026.1"/>
    </source>
</evidence>
<dbReference type="AlphaFoldDB" id="A0A4Z2EQ35"/>
<comment type="caution">
    <text evidence="2">The sequence shown here is derived from an EMBL/GenBank/DDBJ whole genome shotgun (WGS) entry which is preliminary data.</text>
</comment>
<reference evidence="2 3" key="1">
    <citation type="submission" date="2019-03" db="EMBL/GenBank/DDBJ databases">
        <title>First draft genome of Liparis tanakae, snailfish: a comprehensive survey of snailfish specific genes.</title>
        <authorList>
            <person name="Kim W."/>
            <person name="Song I."/>
            <person name="Jeong J.-H."/>
            <person name="Kim D."/>
            <person name="Kim S."/>
            <person name="Ryu S."/>
            <person name="Song J.Y."/>
            <person name="Lee S.K."/>
        </authorList>
    </citation>
    <scope>NUCLEOTIDE SEQUENCE [LARGE SCALE GENOMIC DNA]</scope>
    <source>
        <tissue evidence="2">Muscle</tissue>
    </source>
</reference>
<feature type="compositionally biased region" description="Basic and acidic residues" evidence="1">
    <location>
        <begin position="56"/>
        <end position="67"/>
    </location>
</feature>
<dbReference type="Proteomes" id="UP000314294">
    <property type="component" value="Unassembled WGS sequence"/>
</dbReference>
<gene>
    <name evidence="2" type="ORF">EYF80_058822</name>
</gene>
<dbReference type="OrthoDB" id="8016097at2759"/>
<evidence type="ECO:0000256" key="1">
    <source>
        <dbReference type="SAM" id="MobiDB-lite"/>
    </source>
</evidence>
<dbReference type="EMBL" id="SRLO01003891">
    <property type="protein sequence ID" value="TNN31026.1"/>
    <property type="molecule type" value="Genomic_DNA"/>
</dbReference>